<dbReference type="InterPro" id="IPR053211">
    <property type="entry name" value="DNA_repair-toleration"/>
</dbReference>
<proteinExistence type="predicted"/>
<protein>
    <recommendedName>
        <fullName evidence="12">Leucine-rich repeat-containing N-terminal plant-type domain-containing protein</fullName>
    </recommendedName>
</protein>
<evidence type="ECO:0000313" key="14">
    <source>
        <dbReference type="Proteomes" id="UP001420932"/>
    </source>
</evidence>
<keyword evidence="6" id="KW-0677">Repeat</keyword>
<keyword evidence="8" id="KW-0472">Membrane</keyword>
<evidence type="ECO:0000256" key="5">
    <source>
        <dbReference type="ARBA" id="ARBA00022729"/>
    </source>
</evidence>
<dbReference type="InterPro" id="IPR032675">
    <property type="entry name" value="LRR_dom_sf"/>
</dbReference>
<dbReference type="Pfam" id="PF08263">
    <property type="entry name" value="LRRNT_2"/>
    <property type="match status" value="1"/>
</dbReference>
<name>A0AAP0DZJ9_9MAGN</name>
<evidence type="ECO:0000256" key="2">
    <source>
        <dbReference type="ARBA" id="ARBA00022475"/>
    </source>
</evidence>
<evidence type="ECO:0000256" key="1">
    <source>
        <dbReference type="ARBA" id="ARBA00004251"/>
    </source>
</evidence>
<evidence type="ECO:0000256" key="6">
    <source>
        <dbReference type="ARBA" id="ARBA00022737"/>
    </source>
</evidence>
<feature type="domain" description="Leucine-rich repeat-containing N-terminal plant-type" evidence="12">
    <location>
        <begin position="82"/>
        <end position="120"/>
    </location>
</feature>
<evidence type="ECO:0000256" key="9">
    <source>
        <dbReference type="ARBA" id="ARBA00023170"/>
    </source>
</evidence>
<evidence type="ECO:0000256" key="10">
    <source>
        <dbReference type="ARBA" id="ARBA00023180"/>
    </source>
</evidence>
<evidence type="ECO:0000259" key="12">
    <source>
        <dbReference type="Pfam" id="PF08263"/>
    </source>
</evidence>
<keyword evidence="2" id="KW-1003">Cell membrane</keyword>
<keyword evidence="10" id="KW-0325">Glycoprotein</keyword>
<dbReference type="FunFam" id="3.80.10.10:FF:000565">
    <property type="entry name" value="Leucine-rich repeat receptor-like kinase protein FLORAL ORGAN NUMBER1"/>
    <property type="match status" value="1"/>
</dbReference>
<dbReference type="Proteomes" id="UP001420932">
    <property type="component" value="Unassembled WGS sequence"/>
</dbReference>
<sequence length="264" mass="29617">MKLLEALWSIILSTFTASGSVHSRIIVLNTISQFPVPIVFLWRKSIGSSVWRSRKETLSCMITLPTSRKYCAKASKSFHGNQTDELALLAFKSQITYDPLQIFNTWNSTLHFCKWHGVTCGRKHQRVVELNLESHDLVGSLSPHISNLSFLHTINLQNNSFHGEIPPDVGLLFRLRHFEMGNNSFTGEIPSNLSCCCNLITINIGYNKLSGMVPKEIGSLQKLKTLLLLENNLTGRIPDSLGNLSSLELLRLSFNNLDGRIPIV</sequence>
<keyword evidence="5 11" id="KW-0732">Signal</keyword>
<evidence type="ECO:0000313" key="13">
    <source>
        <dbReference type="EMBL" id="KAK9082057.1"/>
    </source>
</evidence>
<evidence type="ECO:0000256" key="11">
    <source>
        <dbReference type="SAM" id="SignalP"/>
    </source>
</evidence>
<dbReference type="PANTHER" id="PTHR48060">
    <property type="entry name" value="DNA DAMAGE-REPAIR/TOLERATION PROTEIN DRT100"/>
    <property type="match status" value="1"/>
</dbReference>
<dbReference type="Pfam" id="PF00560">
    <property type="entry name" value="LRR_1"/>
    <property type="match status" value="4"/>
</dbReference>
<dbReference type="GO" id="GO:0051606">
    <property type="term" value="P:detection of stimulus"/>
    <property type="evidence" value="ECO:0007669"/>
    <property type="project" value="UniProtKB-ARBA"/>
</dbReference>
<comment type="subcellular location">
    <subcellularLocation>
        <location evidence="1">Cell membrane</location>
        <topology evidence="1">Single-pass type I membrane protein</topology>
    </subcellularLocation>
</comment>
<keyword evidence="14" id="KW-1185">Reference proteome</keyword>
<keyword evidence="9" id="KW-0675">Receptor</keyword>
<keyword evidence="3" id="KW-0433">Leucine-rich repeat</keyword>
<feature type="chain" id="PRO_5042951681" description="Leucine-rich repeat-containing N-terminal plant-type domain-containing protein" evidence="11">
    <location>
        <begin position="24"/>
        <end position="264"/>
    </location>
</feature>
<keyword evidence="4" id="KW-0812">Transmembrane</keyword>
<dbReference type="FunFam" id="3.80.10.10:FF:000470">
    <property type="entry name" value="LRR receptor-like serine/threonine-protein kinase RPK2"/>
    <property type="match status" value="1"/>
</dbReference>
<keyword evidence="7" id="KW-1133">Transmembrane helix</keyword>
<evidence type="ECO:0000256" key="3">
    <source>
        <dbReference type="ARBA" id="ARBA00022614"/>
    </source>
</evidence>
<dbReference type="AlphaFoldDB" id="A0AAP0DZJ9"/>
<evidence type="ECO:0000256" key="8">
    <source>
        <dbReference type="ARBA" id="ARBA00023136"/>
    </source>
</evidence>
<feature type="signal peptide" evidence="11">
    <location>
        <begin position="1"/>
        <end position="23"/>
    </location>
</feature>
<dbReference type="PANTHER" id="PTHR48060:SF21">
    <property type="entry name" value="L DOMAIN-LIKE PROTEIN"/>
    <property type="match status" value="1"/>
</dbReference>
<gene>
    <name evidence="13" type="ORF">Syun_031456</name>
</gene>
<evidence type="ECO:0000256" key="4">
    <source>
        <dbReference type="ARBA" id="ARBA00022692"/>
    </source>
</evidence>
<reference evidence="13 14" key="1">
    <citation type="submission" date="2024-01" db="EMBL/GenBank/DDBJ databases">
        <title>Genome assemblies of Stephania.</title>
        <authorList>
            <person name="Yang L."/>
        </authorList>
    </citation>
    <scope>NUCLEOTIDE SEQUENCE [LARGE SCALE GENOMIC DNA]</scope>
    <source>
        <strain evidence="13">YNDBR</strain>
        <tissue evidence="13">Leaf</tissue>
    </source>
</reference>
<dbReference type="InterPro" id="IPR013210">
    <property type="entry name" value="LRR_N_plant-typ"/>
</dbReference>
<dbReference type="GO" id="GO:0005886">
    <property type="term" value="C:plasma membrane"/>
    <property type="evidence" value="ECO:0007669"/>
    <property type="project" value="UniProtKB-SubCell"/>
</dbReference>
<dbReference type="Gene3D" id="3.80.10.10">
    <property type="entry name" value="Ribonuclease Inhibitor"/>
    <property type="match status" value="2"/>
</dbReference>
<dbReference type="SUPFAM" id="SSF52058">
    <property type="entry name" value="L domain-like"/>
    <property type="match status" value="1"/>
</dbReference>
<dbReference type="EMBL" id="JBBNAF010000040">
    <property type="protein sequence ID" value="KAK9082057.1"/>
    <property type="molecule type" value="Genomic_DNA"/>
</dbReference>
<evidence type="ECO:0000256" key="7">
    <source>
        <dbReference type="ARBA" id="ARBA00022989"/>
    </source>
</evidence>
<accession>A0AAP0DZJ9</accession>
<organism evidence="13 14">
    <name type="scientific">Stephania yunnanensis</name>
    <dbReference type="NCBI Taxonomy" id="152371"/>
    <lineage>
        <taxon>Eukaryota</taxon>
        <taxon>Viridiplantae</taxon>
        <taxon>Streptophyta</taxon>
        <taxon>Embryophyta</taxon>
        <taxon>Tracheophyta</taxon>
        <taxon>Spermatophyta</taxon>
        <taxon>Magnoliopsida</taxon>
        <taxon>Ranunculales</taxon>
        <taxon>Menispermaceae</taxon>
        <taxon>Menispermoideae</taxon>
        <taxon>Cissampelideae</taxon>
        <taxon>Stephania</taxon>
    </lineage>
</organism>
<dbReference type="InterPro" id="IPR001611">
    <property type="entry name" value="Leu-rich_rpt"/>
</dbReference>
<comment type="caution">
    <text evidence="13">The sequence shown here is derived from an EMBL/GenBank/DDBJ whole genome shotgun (WGS) entry which is preliminary data.</text>
</comment>